<feature type="domain" description="HTH lacI-type" evidence="5">
    <location>
        <begin position="12"/>
        <end position="66"/>
    </location>
</feature>
<dbReference type="EMBL" id="CP051774">
    <property type="protein sequence ID" value="QJE97088.1"/>
    <property type="molecule type" value="Genomic_DNA"/>
</dbReference>
<dbReference type="Gene3D" id="1.10.260.40">
    <property type="entry name" value="lambda repressor-like DNA-binding domains"/>
    <property type="match status" value="1"/>
</dbReference>
<reference evidence="6 7" key="1">
    <citation type="submission" date="2020-04" db="EMBL/GenBank/DDBJ databases">
        <title>Luteolibacter sp. G-1-1-1 isolated from soil.</title>
        <authorList>
            <person name="Dahal R.H."/>
        </authorList>
    </citation>
    <scope>NUCLEOTIDE SEQUENCE [LARGE SCALE GENOMIC DNA]</scope>
    <source>
        <strain evidence="6 7">G-1-1-1</strain>
    </source>
</reference>
<dbReference type="CDD" id="cd01392">
    <property type="entry name" value="HTH_LacI"/>
    <property type="match status" value="1"/>
</dbReference>
<protein>
    <submittedName>
        <fullName evidence="6">LacI family transcriptional regulator</fullName>
    </submittedName>
</protein>
<dbReference type="InterPro" id="IPR028082">
    <property type="entry name" value="Peripla_BP_I"/>
</dbReference>
<gene>
    <name evidence="6" type="ORF">HHL09_15260</name>
</gene>
<dbReference type="InterPro" id="IPR000843">
    <property type="entry name" value="HTH_LacI"/>
</dbReference>
<keyword evidence="1" id="KW-0678">Repressor</keyword>
<evidence type="ECO:0000256" key="2">
    <source>
        <dbReference type="ARBA" id="ARBA00023015"/>
    </source>
</evidence>
<evidence type="ECO:0000256" key="3">
    <source>
        <dbReference type="ARBA" id="ARBA00023125"/>
    </source>
</evidence>
<keyword evidence="4" id="KW-0804">Transcription</keyword>
<evidence type="ECO:0000313" key="7">
    <source>
        <dbReference type="Proteomes" id="UP000501812"/>
    </source>
</evidence>
<dbReference type="PANTHER" id="PTHR30146">
    <property type="entry name" value="LACI-RELATED TRANSCRIPTIONAL REPRESSOR"/>
    <property type="match status" value="1"/>
</dbReference>
<dbReference type="AlphaFoldDB" id="A0A858RKV5"/>
<accession>A0A858RKV5</accession>
<name>A0A858RKV5_9BACT</name>
<sequence length="361" mass="40102">MSTSPDSSPKRVSLRDIAKEVGVTHVTVSLALRNHPRISAEMRMKVQETAERLGYRPDPMLAALANYRRGKSDHPITSAIAWINAWPEPDKLRSFREFDLYWKGAHAAAEKFGYRLEEFRIGGTNLSPQRLHEILSTRDIRGLLLPPHRHEPNWEDFPWSEYSVVRFGRSLRFPRAHLVTSDQVGNTLRAFATMSERGYERIGFVTTGGDLRRNGHLFEAGFLAAQREVDESRRVPILHLGEFAAGPASARLAAWIKDHGVDAIYTDLPGVSSYLKKAGISCPGEIGLAATTVLDTGIDSGINQNPEETGRVGFLTLNALINDGTRGIPSLMRQILVEGTWIDGISLPLKPAKPPARKKAR</sequence>
<dbReference type="SUPFAM" id="SSF53822">
    <property type="entry name" value="Periplasmic binding protein-like I"/>
    <property type="match status" value="1"/>
</dbReference>
<dbReference type="RefSeq" id="WP_169455488.1">
    <property type="nucleotide sequence ID" value="NZ_CP051774.1"/>
</dbReference>
<evidence type="ECO:0000313" key="6">
    <source>
        <dbReference type="EMBL" id="QJE97088.1"/>
    </source>
</evidence>
<organism evidence="6 7">
    <name type="scientific">Luteolibacter luteus</name>
    <dbReference type="NCBI Taxonomy" id="2728835"/>
    <lineage>
        <taxon>Bacteria</taxon>
        <taxon>Pseudomonadati</taxon>
        <taxon>Verrucomicrobiota</taxon>
        <taxon>Verrucomicrobiia</taxon>
        <taxon>Verrucomicrobiales</taxon>
        <taxon>Verrucomicrobiaceae</taxon>
        <taxon>Luteolibacter</taxon>
    </lineage>
</organism>
<dbReference type="PROSITE" id="PS00356">
    <property type="entry name" value="HTH_LACI_1"/>
    <property type="match status" value="1"/>
</dbReference>
<dbReference type="Pfam" id="PF00356">
    <property type="entry name" value="LacI"/>
    <property type="match status" value="1"/>
</dbReference>
<evidence type="ECO:0000259" key="5">
    <source>
        <dbReference type="PROSITE" id="PS50932"/>
    </source>
</evidence>
<keyword evidence="7" id="KW-1185">Reference proteome</keyword>
<dbReference type="InterPro" id="IPR010982">
    <property type="entry name" value="Lambda_DNA-bd_dom_sf"/>
</dbReference>
<dbReference type="GO" id="GO:0003700">
    <property type="term" value="F:DNA-binding transcription factor activity"/>
    <property type="evidence" value="ECO:0007669"/>
    <property type="project" value="TreeGrafter"/>
</dbReference>
<dbReference type="KEGG" id="luo:HHL09_15260"/>
<keyword evidence="3" id="KW-0238">DNA-binding</keyword>
<dbReference type="Proteomes" id="UP000501812">
    <property type="component" value="Chromosome"/>
</dbReference>
<evidence type="ECO:0000256" key="1">
    <source>
        <dbReference type="ARBA" id="ARBA00022491"/>
    </source>
</evidence>
<dbReference type="SUPFAM" id="SSF47413">
    <property type="entry name" value="lambda repressor-like DNA-binding domains"/>
    <property type="match status" value="1"/>
</dbReference>
<evidence type="ECO:0000256" key="4">
    <source>
        <dbReference type="ARBA" id="ARBA00023163"/>
    </source>
</evidence>
<dbReference type="SMART" id="SM00354">
    <property type="entry name" value="HTH_LACI"/>
    <property type="match status" value="1"/>
</dbReference>
<proteinExistence type="predicted"/>
<keyword evidence="2" id="KW-0805">Transcription regulation</keyword>
<dbReference type="GO" id="GO:0000976">
    <property type="term" value="F:transcription cis-regulatory region binding"/>
    <property type="evidence" value="ECO:0007669"/>
    <property type="project" value="TreeGrafter"/>
</dbReference>
<dbReference type="Gene3D" id="3.40.50.2300">
    <property type="match status" value="2"/>
</dbReference>
<dbReference type="PROSITE" id="PS50932">
    <property type="entry name" value="HTH_LACI_2"/>
    <property type="match status" value="1"/>
</dbReference>
<dbReference type="PANTHER" id="PTHR30146:SF148">
    <property type="entry name" value="HTH-TYPE TRANSCRIPTIONAL REPRESSOR PURR-RELATED"/>
    <property type="match status" value="1"/>
</dbReference>